<reference evidence="2 3" key="1">
    <citation type="journal article" date="2015" name="BMC Genomics">
        <title>Insights from the genome of Ophiocordyceps polyrhachis-furcata to pathogenicity and host specificity in insect fungi.</title>
        <authorList>
            <person name="Wichadakul D."/>
            <person name="Kobmoo N."/>
            <person name="Ingsriswang S."/>
            <person name="Tangphatsornruang S."/>
            <person name="Chantasingh D."/>
            <person name="Luangsa-ard J.J."/>
            <person name="Eurwilaichitr L."/>
        </authorList>
    </citation>
    <scope>NUCLEOTIDE SEQUENCE [LARGE SCALE GENOMIC DNA]</scope>
    <source>
        <strain evidence="2 3">BCC 54312</strain>
    </source>
</reference>
<keyword evidence="3" id="KW-1185">Reference proteome</keyword>
<proteinExistence type="predicted"/>
<dbReference type="OrthoDB" id="5331396at2759"/>
<dbReference type="EMBL" id="LKCN02000010">
    <property type="protein sequence ID" value="RCI11508.1"/>
    <property type="molecule type" value="Genomic_DNA"/>
</dbReference>
<dbReference type="PANTHER" id="PTHR37849:SF1">
    <property type="entry name" value="YALI0E11605P"/>
    <property type="match status" value="1"/>
</dbReference>
<accession>A0A367LAQ2</accession>
<keyword evidence="1" id="KW-0472">Membrane</keyword>
<sequence length="110" mass="11773">MSTTARTLLASGLHRTAAISRSLHASRPRLSAEAAPPPLPPRKPMGAFRGGLFGFLLGCVLSGGAVYGYAVQELKTSSDLVTDDLYTLQASVNRLSNYVKVLEERLQGKK</sequence>
<evidence type="ECO:0000256" key="1">
    <source>
        <dbReference type="SAM" id="Phobius"/>
    </source>
</evidence>
<keyword evidence="1" id="KW-1133">Transmembrane helix</keyword>
<gene>
    <name evidence="2" type="ORF">L249_7273</name>
</gene>
<dbReference type="Proteomes" id="UP000253664">
    <property type="component" value="Unassembled WGS sequence"/>
</dbReference>
<organism evidence="2 3">
    <name type="scientific">Ophiocordyceps polyrhachis-furcata BCC 54312</name>
    <dbReference type="NCBI Taxonomy" id="1330021"/>
    <lineage>
        <taxon>Eukaryota</taxon>
        <taxon>Fungi</taxon>
        <taxon>Dikarya</taxon>
        <taxon>Ascomycota</taxon>
        <taxon>Pezizomycotina</taxon>
        <taxon>Sordariomycetes</taxon>
        <taxon>Hypocreomycetidae</taxon>
        <taxon>Hypocreales</taxon>
        <taxon>Ophiocordycipitaceae</taxon>
        <taxon>Ophiocordyceps</taxon>
    </lineage>
</organism>
<feature type="transmembrane region" description="Helical" evidence="1">
    <location>
        <begin position="52"/>
        <end position="70"/>
    </location>
</feature>
<evidence type="ECO:0000313" key="3">
    <source>
        <dbReference type="Proteomes" id="UP000253664"/>
    </source>
</evidence>
<evidence type="ECO:0000313" key="2">
    <source>
        <dbReference type="EMBL" id="RCI11508.1"/>
    </source>
</evidence>
<comment type="caution">
    <text evidence="2">The sequence shown here is derived from an EMBL/GenBank/DDBJ whole genome shotgun (WGS) entry which is preliminary data.</text>
</comment>
<protein>
    <submittedName>
        <fullName evidence="2">Uncharacterized protein</fullName>
    </submittedName>
</protein>
<dbReference type="PANTHER" id="PTHR37849">
    <property type="entry name" value="YALI0E11605P"/>
    <property type="match status" value="1"/>
</dbReference>
<dbReference type="AlphaFoldDB" id="A0A367LAQ2"/>
<keyword evidence="1" id="KW-0812">Transmembrane</keyword>
<name>A0A367LAQ2_9HYPO</name>